<sequence length="91" mass="10164">IPITAPSCSDSCSRSWSGFWPRSRPRLGCSSRSRSQFWSQCPAPYLGLLQISVPLSSHRVPISCPVWVRVWVSGPHLGPRLVSVSMFLPRQ</sequence>
<keyword evidence="2" id="KW-1185">Reference proteome</keyword>
<evidence type="ECO:0000313" key="2">
    <source>
        <dbReference type="Proteomes" id="UP000596661"/>
    </source>
</evidence>
<proteinExistence type="predicted"/>
<organism evidence="1 2">
    <name type="scientific">Cannabis sativa</name>
    <name type="common">Hemp</name>
    <name type="synonym">Marijuana</name>
    <dbReference type="NCBI Taxonomy" id="3483"/>
    <lineage>
        <taxon>Eukaryota</taxon>
        <taxon>Viridiplantae</taxon>
        <taxon>Streptophyta</taxon>
        <taxon>Embryophyta</taxon>
        <taxon>Tracheophyta</taxon>
        <taxon>Spermatophyta</taxon>
        <taxon>Magnoliopsida</taxon>
        <taxon>eudicotyledons</taxon>
        <taxon>Gunneridae</taxon>
        <taxon>Pentapetalae</taxon>
        <taxon>rosids</taxon>
        <taxon>fabids</taxon>
        <taxon>Rosales</taxon>
        <taxon>Cannabaceae</taxon>
        <taxon>Cannabis</taxon>
    </lineage>
</organism>
<evidence type="ECO:0000313" key="1">
    <source>
        <dbReference type="EnsemblPlants" id="cds.evm.model.05.1306"/>
    </source>
</evidence>
<dbReference type="Gramene" id="evm.model.05.1306">
    <property type="protein sequence ID" value="cds.evm.model.05.1306"/>
    <property type="gene ID" value="evm.TU.05.1306"/>
</dbReference>
<name>A0A803PKT4_CANSA</name>
<reference evidence="1" key="2">
    <citation type="submission" date="2021-03" db="UniProtKB">
        <authorList>
            <consortium name="EnsemblPlants"/>
        </authorList>
    </citation>
    <scope>IDENTIFICATION</scope>
</reference>
<reference evidence="1" key="1">
    <citation type="submission" date="2018-11" db="EMBL/GenBank/DDBJ databases">
        <authorList>
            <person name="Grassa J C."/>
        </authorList>
    </citation>
    <scope>NUCLEOTIDE SEQUENCE [LARGE SCALE GENOMIC DNA]</scope>
</reference>
<dbReference type="Proteomes" id="UP000596661">
    <property type="component" value="Chromosome 5"/>
</dbReference>
<protein>
    <submittedName>
        <fullName evidence="1">Uncharacterized protein</fullName>
    </submittedName>
</protein>
<dbReference type="EnsemblPlants" id="evm.model.05.1306">
    <property type="protein sequence ID" value="cds.evm.model.05.1306"/>
    <property type="gene ID" value="evm.TU.05.1306"/>
</dbReference>
<dbReference type="EMBL" id="UZAU01000521">
    <property type="status" value="NOT_ANNOTATED_CDS"/>
    <property type="molecule type" value="Genomic_DNA"/>
</dbReference>
<accession>A0A803PKT4</accession>
<dbReference type="AlphaFoldDB" id="A0A803PKT4"/>